<evidence type="ECO:0000313" key="8">
    <source>
        <dbReference type="EMBL" id="MBB3862027.1"/>
    </source>
</evidence>
<keyword evidence="4" id="KW-0574">Periplasm</keyword>
<dbReference type="NCBIfam" id="NF033814">
    <property type="entry name" value="copper_CopC"/>
    <property type="match status" value="1"/>
</dbReference>
<keyword evidence="5" id="KW-0186">Copper</keyword>
<reference evidence="8 9" key="1">
    <citation type="submission" date="2020-08" db="EMBL/GenBank/DDBJ databases">
        <title>Genomic Encyclopedia of Type Strains, Phase IV (KMG-IV): sequencing the most valuable type-strain genomes for metagenomic binning, comparative biology and taxonomic classification.</title>
        <authorList>
            <person name="Goeker M."/>
        </authorList>
    </citation>
    <scope>NUCLEOTIDE SEQUENCE [LARGE SCALE GENOMIC DNA]</scope>
    <source>
        <strain evidence="8 9">DSM 14552</strain>
    </source>
</reference>
<dbReference type="Gene3D" id="2.60.40.1220">
    <property type="match status" value="1"/>
</dbReference>
<dbReference type="Pfam" id="PF04234">
    <property type="entry name" value="CopC"/>
    <property type="match status" value="1"/>
</dbReference>
<feature type="domain" description="CopC" evidence="7">
    <location>
        <begin position="25"/>
        <end position="130"/>
    </location>
</feature>
<gene>
    <name evidence="8" type="ORF">GGQ88_003321</name>
</gene>
<dbReference type="GO" id="GO:0046688">
    <property type="term" value="P:response to copper ion"/>
    <property type="evidence" value="ECO:0007669"/>
    <property type="project" value="InterPro"/>
</dbReference>
<dbReference type="InterPro" id="IPR007348">
    <property type="entry name" value="CopC_dom"/>
</dbReference>
<protein>
    <recommendedName>
        <fullName evidence="7">CopC domain-containing protein</fullName>
    </recommendedName>
</protein>
<dbReference type="SUPFAM" id="SSF81296">
    <property type="entry name" value="E set domains"/>
    <property type="match status" value="1"/>
</dbReference>
<evidence type="ECO:0000256" key="6">
    <source>
        <dbReference type="SAM" id="SignalP"/>
    </source>
</evidence>
<dbReference type="GO" id="GO:0042597">
    <property type="term" value="C:periplasmic space"/>
    <property type="evidence" value="ECO:0007669"/>
    <property type="project" value="UniProtKB-SubCell"/>
</dbReference>
<comment type="subcellular location">
    <subcellularLocation>
        <location evidence="1">Periplasm</location>
    </subcellularLocation>
</comment>
<organism evidence="8 9">
    <name type="scientific">Novosphingobium hassiacum</name>
    <dbReference type="NCBI Taxonomy" id="173676"/>
    <lineage>
        <taxon>Bacteria</taxon>
        <taxon>Pseudomonadati</taxon>
        <taxon>Pseudomonadota</taxon>
        <taxon>Alphaproteobacteria</taxon>
        <taxon>Sphingomonadales</taxon>
        <taxon>Sphingomonadaceae</taxon>
        <taxon>Novosphingobium</taxon>
    </lineage>
</organism>
<evidence type="ECO:0000259" key="7">
    <source>
        <dbReference type="Pfam" id="PF04234"/>
    </source>
</evidence>
<evidence type="ECO:0000313" key="9">
    <source>
        <dbReference type="Proteomes" id="UP000562395"/>
    </source>
</evidence>
<proteinExistence type="inferred from homology"/>
<feature type="signal peptide" evidence="6">
    <location>
        <begin position="1"/>
        <end position="24"/>
    </location>
</feature>
<comment type="similarity">
    <text evidence="2">Belongs to the CopC family.</text>
</comment>
<evidence type="ECO:0000256" key="1">
    <source>
        <dbReference type="ARBA" id="ARBA00004418"/>
    </source>
</evidence>
<dbReference type="Proteomes" id="UP000562395">
    <property type="component" value="Unassembled WGS sequence"/>
</dbReference>
<dbReference type="InterPro" id="IPR014755">
    <property type="entry name" value="Cu-Rt/internalin_Ig-like"/>
</dbReference>
<keyword evidence="3 6" id="KW-0732">Signal</keyword>
<evidence type="ECO:0000256" key="2">
    <source>
        <dbReference type="ARBA" id="ARBA00010509"/>
    </source>
</evidence>
<dbReference type="RefSeq" id="WP_246386144.1">
    <property type="nucleotide sequence ID" value="NZ_JACICY010000009.1"/>
</dbReference>
<dbReference type="EMBL" id="JACICY010000009">
    <property type="protein sequence ID" value="MBB3862027.1"/>
    <property type="molecule type" value="Genomic_DNA"/>
</dbReference>
<evidence type="ECO:0000256" key="5">
    <source>
        <dbReference type="ARBA" id="ARBA00023008"/>
    </source>
</evidence>
<sequence>MKTIRSIATAVAAIAMTTAIPALAHPRLLSSIPAAQAAVQSARQITLRFTERLMPQLTGLEIAPAGMSHADHAAHTAMAPLPAIRTTFSSDGKTLIATFASALPRGAYTVTWHAVAADTHRVQGQFAFTVR</sequence>
<dbReference type="InterPro" id="IPR014756">
    <property type="entry name" value="Ig_E-set"/>
</dbReference>
<feature type="chain" id="PRO_5030903098" description="CopC domain-containing protein" evidence="6">
    <location>
        <begin position="25"/>
        <end position="131"/>
    </location>
</feature>
<evidence type="ECO:0000256" key="3">
    <source>
        <dbReference type="ARBA" id="ARBA00022729"/>
    </source>
</evidence>
<dbReference type="AlphaFoldDB" id="A0A7W6A0Z2"/>
<name>A0A7W6A0Z2_9SPHN</name>
<comment type="caution">
    <text evidence="8">The sequence shown here is derived from an EMBL/GenBank/DDBJ whole genome shotgun (WGS) entry which is preliminary data.</text>
</comment>
<accession>A0A7W6A0Z2</accession>
<dbReference type="InterPro" id="IPR047685">
    <property type="entry name" value="CopC-like"/>
</dbReference>
<dbReference type="GO" id="GO:0005507">
    <property type="term" value="F:copper ion binding"/>
    <property type="evidence" value="ECO:0007669"/>
    <property type="project" value="InterPro"/>
</dbReference>
<keyword evidence="9" id="KW-1185">Reference proteome</keyword>
<evidence type="ECO:0000256" key="4">
    <source>
        <dbReference type="ARBA" id="ARBA00022764"/>
    </source>
</evidence>